<organism evidence="2 3">
    <name type="scientific">Skermanella stibiiresistens SB22</name>
    <dbReference type="NCBI Taxonomy" id="1385369"/>
    <lineage>
        <taxon>Bacteria</taxon>
        <taxon>Pseudomonadati</taxon>
        <taxon>Pseudomonadota</taxon>
        <taxon>Alphaproteobacteria</taxon>
        <taxon>Rhodospirillales</taxon>
        <taxon>Azospirillaceae</taxon>
        <taxon>Skermanella</taxon>
    </lineage>
</organism>
<evidence type="ECO:0000313" key="2">
    <source>
        <dbReference type="EMBL" id="EWY38407.1"/>
    </source>
</evidence>
<dbReference type="Proteomes" id="UP000019486">
    <property type="component" value="Unassembled WGS sequence"/>
</dbReference>
<evidence type="ECO:0000256" key="1">
    <source>
        <dbReference type="SAM" id="MobiDB-lite"/>
    </source>
</evidence>
<gene>
    <name evidence="2" type="ORF">N825_12995</name>
</gene>
<proteinExistence type="predicted"/>
<feature type="region of interest" description="Disordered" evidence="1">
    <location>
        <begin position="1"/>
        <end position="37"/>
    </location>
</feature>
<dbReference type="InterPro" id="IPR021070">
    <property type="entry name" value="Killing_trait_RebB"/>
</dbReference>
<comment type="caution">
    <text evidence="2">The sequence shown here is derived from an EMBL/GenBank/DDBJ whole genome shotgun (WGS) entry which is preliminary data.</text>
</comment>
<accession>W9H123</accession>
<keyword evidence="3" id="KW-1185">Reference proteome</keyword>
<dbReference type="Pfam" id="PF11747">
    <property type="entry name" value="RebB"/>
    <property type="match status" value="1"/>
</dbReference>
<feature type="compositionally biased region" description="Basic and acidic residues" evidence="1">
    <location>
        <begin position="1"/>
        <end position="20"/>
    </location>
</feature>
<sequence>MVARAAREFDGAEAMDRPCQDDETGPDAARRTRGSAMTDAVSQAGALVLGSAPAQSMAMLYQSAAQATSLSMQNAVAQQQQMNTISNTVTAQCLALLLSGGPAARVAPPPQPDSSAVLADALKTLIAALATNQTPPS</sequence>
<dbReference type="AlphaFoldDB" id="W9H123"/>
<dbReference type="STRING" id="1385369.N825_12995"/>
<dbReference type="EMBL" id="AVFL01000018">
    <property type="protein sequence ID" value="EWY38407.1"/>
    <property type="molecule type" value="Genomic_DNA"/>
</dbReference>
<reference evidence="2 3" key="1">
    <citation type="submission" date="2013-08" db="EMBL/GenBank/DDBJ databases">
        <title>The genome sequence of Skermanella stibiiresistens.</title>
        <authorList>
            <person name="Zhu W."/>
            <person name="Wang G."/>
        </authorList>
    </citation>
    <scope>NUCLEOTIDE SEQUENCE [LARGE SCALE GENOMIC DNA]</scope>
    <source>
        <strain evidence="2 3">SB22</strain>
    </source>
</reference>
<name>W9H123_9PROT</name>
<protein>
    <submittedName>
        <fullName evidence="2">R body protein</fullName>
    </submittedName>
</protein>
<evidence type="ECO:0000313" key="3">
    <source>
        <dbReference type="Proteomes" id="UP000019486"/>
    </source>
</evidence>